<evidence type="ECO:0000256" key="1">
    <source>
        <dbReference type="ARBA" id="ARBA00004651"/>
    </source>
</evidence>
<evidence type="ECO:0000259" key="8">
    <source>
        <dbReference type="PROSITE" id="PS50885"/>
    </source>
</evidence>
<evidence type="ECO:0000256" key="7">
    <source>
        <dbReference type="SAM" id="Phobius"/>
    </source>
</evidence>
<dbReference type="InterPro" id="IPR036890">
    <property type="entry name" value="HATPase_C_sf"/>
</dbReference>
<evidence type="ECO:0000256" key="4">
    <source>
        <dbReference type="ARBA" id="ARBA00022679"/>
    </source>
</evidence>
<feature type="transmembrane region" description="Helical" evidence="7">
    <location>
        <begin position="296"/>
        <end position="319"/>
    </location>
</feature>
<dbReference type="PROSITE" id="PS50885">
    <property type="entry name" value="HAMP"/>
    <property type="match status" value="1"/>
</dbReference>
<keyword evidence="2" id="KW-1003">Cell membrane</keyword>
<keyword evidence="5 9" id="KW-0418">Kinase</keyword>
<dbReference type="CDD" id="cd06225">
    <property type="entry name" value="HAMP"/>
    <property type="match status" value="1"/>
</dbReference>
<dbReference type="Gene3D" id="3.30.565.10">
    <property type="entry name" value="Histidine kinase-like ATPase, C-terminal domain"/>
    <property type="match status" value="1"/>
</dbReference>
<dbReference type="PANTHER" id="PTHR34220:SF7">
    <property type="entry name" value="SENSOR HISTIDINE KINASE YPDA"/>
    <property type="match status" value="1"/>
</dbReference>
<comment type="caution">
    <text evidence="9">The sequence shown here is derived from an EMBL/GenBank/DDBJ whole genome shotgun (WGS) entry which is preliminary data.</text>
</comment>
<accession>A0ABS4ITR2</accession>
<evidence type="ECO:0000256" key="5">
    <source>
        <dbReference type="ARBA" id="ARBA00022777"/>
    </source>
</evidence>
<feature type="domain" description="HAMP" evidence="8">
    <location>
        <begin position="317"/>
        <end position="369"/>
    </location>
</feature>
<organism evidence="9 10">
    <name type="scientific">Paenibacillus eucommiae</name>
    <dbReference type="NCBI Taxonomy" id="1355755"/>
    <lineage>
        <taxon>Bacteria</taxon>
        <taxon>Bacillati</taxon>
        <taxon>Bacillota</taxon>
        <taxon>Bacilli</taxon>
        <taxon>Bacillales</taxon>
        <taxon>Paenibacillaceae</taxon>
        <taxon>Paenibacillus</taxon>
    </lineage>
</organism>
<protein>
    <submittedName>
        <fullName evidence="9">Two-component system sensor histidine kinase YesM</fullName>
        <ecNumber evidence="9">2.7.13.3</ecNumber>
    </submittedName>
</protein>
<dbReference type="InterPro" id="IPR003594">
    <property type="entry name" value="HATPase_dom"/>
</dbReference>
<keyword evidence="10" id="KW-1185">Reference proteome</keyword>
<dbReference type="PANTHER" id="PTHR34220">
    <property type="entry name" value="SENSOR HISTIDINE KINASE YPDA"/>
    <property type="match status" value="1"/>
</dbReference>
<reference evidence="9 10" key="1">
    <citation type="submission" date="2021-03" db="EMBL/GenBank/DDBJ databases">
        <title>Genomic Encyclopedia of Type Strains, Phase IV (KMG-IV): sequencing the most valuable type-strain genomes for metagenomic binning, comparative biology and taxonomic classification.</title>
        <authorList>
            <person name="Goeker M."/>
        </authorList>
    </citation>
    <scope>NUCLEOTIDE SEQUENCE [LARGE SCALE GENOMIC DNA]</scope>
    <source>
        <strain evidence="9 10">DSM 26048</strain>
    </source>
</reference>
<dbReference type="SMART" id="SM00304">
    <property type="entry name" value="HAMP"/>
    <property type="match status" value="1"/>
</dbReference>
<dbReference type="InterPro" id="IPR050640">
    <property type="entry name" value="Bact_2-comp_sensor_kinase"/>
</dbReference>
<keyword evidence="7" id="KW-0812">Transmembrane</keyword>
<keyword evidence="6 7" id="KW-0472">Membrane</keyword>
<evidence type="ECO:0000313" key="10">
    <source>
        <dbReference type="Proteomes" id="UP001519287"/>
    </source>
</evidence>
<keyword evidence="7" id="KW-1133">Transmembrane helix</keyword>
<keyword evidence="4 9" id="KW-0808">Transferase</keyword>
<dbReference type="Pfam" id="PF02518">
    <property type="entry name" value="HATPase_c"/>
    <property type="match status" value="1"/>
</dbReference>
<dbReference type="InterPro" id="IPR003660">
    <property type="entry name" value="HAMP_dom"/>
</dbReference>
<proteinExistence type="predicted"/>
<sequence>MYMWKKMKFGNIPIFPKLIITFLVIMMPLFALSLTLNELGKQEVKNQISNSTSTTIHYYFMSLEKELERISRAQQEFINDEDLMQLSYQMPIMTDYMRTKAINNLKMKLTALKDSSVYVKDISIYIDSLGSAVSTSNAPNNPNVKKEAEEIVEATSSSGFPLTFWKDRLYLNLTYPNILINRDSKPPQFIQNIELSVDALRNALNAFPQEGGAILFNENWTVANDKYPEPVAEIRKQLGKQLESEIGQAAVFTKQVSVGKEKYVVIYEKSAFLEAALLFYFPENIILGQLKTYGTWFWLLVCCSIVIVILFSYGIYLLIHRPLQILIKRFRNVEEGNFNAALPSIRQDEFGYIFNRFDRTVQSLKTLIDELYVQKIRLQQSELKQLQMQITPHFLYNSFFILHRLIKNDENETAEKVSKNLGDYFQFITRNGLEEVSIENEVNHVRSYVEIQNIRFSNRITTDFQPLPAGFQDIMIPRLIFQPLVENAYEHGLGDVVAEGRLHIGYEIAEDKLYFSVEDNGAGLTEEQLADMRRKLAFDEEGETTGLVNIQRRLKLKYGERGGLEVMPGAMGGLLVRIYIPNDKHDKNDKPYKGE</sequence>
<dbReference type="EC" id="2.7.13.3" evidence="9"/>
<dbReference type="SUPFAM" id="SSF158472">
    <property type="entry name" value="HAMP domain-like"/>
    <property type="match status" value="1"/>
</dbReference>
<evidence type="ECO:0000256" key="2">
    <source>
        <dbReference type="ARBA" id="ARBA00022475"/>
    </source>
</evidence>
<name>A0ABS4ITR2_9BACL</name>
<comment type="subcellular location">
    <subcellularLocation>
        <location evidence="1">Cell membrane</location>
        <topology evidence="1">Multi-pass membrane protein</topology>
    </subcellularLocation>
</comment>
<dbReference type="GO" id="GO:0004673">
    <property type="term" value="F:protein histidine kinase activity"/>
    <property type="evidence" value="ECO:0007669"/>
    <property type="project" value="UniProtKB-EC"/>
</dbReference>
<gene>
    <name evidence="9" type="ORF">J2Z66_002557</name>
</gene>
<evidence type="ECO:0000313" key="9">
    <source>
        <dbReference type="EMBL" id="MBP1990950.1"/>
    </source>
</evidence>
<evidence type="ECO:0000256" key="6">
    <source>
        <dbReference type="ARBA" id="ARBA00023136"/>
    </source>
</evidence>
<dbReference type="Proteomes" id="UP001519287">
    <property type="component" value="Unassembled WGS sequence"/>
</dbReference>
<dbReference type="EMBL" id="JAGGLB010000007">
    <property type="protein sequence ID" value="MBP1990950.1"/>
    <property type="molecule type" value="Genomic_DNA"/>
</dbReference>
<keyword evidence="3" id="KW-0597">Phosphoprotein</keyword>
<dbReference type="Pfam" id="PF06580">
    <property type="entry name" value="His_kinase"/>
    <property type="match status" value="1"/>
</dbReference>
<dbReference type="InterPro" id="IPR010559">
    <property type="entry name" value="Sig_transdc_His_kin_internal"/>
</dbReference>
<dbReference type="SUPFAM" id="SSF55874">
    <property type="entry name" value="ATPase domain of HSP90 chaperone/DNA topoisomerase II/histidine kinase"/>
    <property type="match status" value="1"/>
</dbReference>
<evidence type="ECO:0000256" key="3">
    <source>
        <dbReference type="ARBA" id="ARBA00022553"/>
    </source>
</evidence>
<dbReference type="Gene3D" id="6.10.340.10">
    <property type="match status" value="1"/>
</dbReference>